<dbReference type="AlphaFoldDB" id="A0A9D2PI61"/>
<sequence length="345" mass="41324">MKVLPGLREDMPEPFWRLAEIFADQVFELCTDGESPSDYFIPYMMNDAVECYLRIEQCRMTGSFREEETGFIQGELLTESEGYGLIVRQAEGNVFTLWFADLRWEMHLFQYHTIGHFWQKGQEQWRQLVYMAGTLHDKYDYLGSAACSEKEKALYRLIEFGPFRKWSPIRDDLEERYPPTYEGIDCMLQLAREAGDRNYERMLRIYRRFPFRRLETWLCQRLKSHTREALYQLIYDRMCQASEEYPPRRYKKKEQKAIEKQRAEADAWLREQGFQGHYPEYQKGNNRIQVTEEQPFTILESEDYIFRIHFMISETKKGPLGRNSGFFDGNGRKGIVKEFKKSIDN</sequence>
<proteinExistence type="predicted"/>
<accession>A0A9D2PI61</accession>
<reference evidence="1" key="1">
    <citation type="journal article" date="2021" name="PeerJ">
        <title>Extensive microbial diversity within the chicken gut microbiome revealed by metagenomics and culture.</title>
        <authorList>
            <person name="Gilroy R."/>
            <person name="Ravi A."/>
            <person name="Getino M."/>
            <person name="Pursley I."/>
            <person name="Horton D.L."/>
            <person name="Alikhan N.F."/>
            <person name="Baker D."/>
            <person name="Gharbi K."/>
            <person name="Hall N."/>
            <person name="Watson M."/>
            <person name="Adriaenssens E.M."/>
            <person name="Foster-Nyarko E."/>
            <person name="Jarju S."/>
            <person name="Secka A."/>
            <person name="Antonio M."/>
            <person name="Oren A."/>
            <person name="Chaudhuri R.R."/>
            <person name="La Ragione R."/>
            <person name="Hildebrand F."/>
            <person name="Pallen M.J."/>
        </authorList>
    </citation>
    <scope>NUCLEOTIDE SEQUENCE</scope>
    <source>
        <strain evidence="1">ChiSjej3B21-8574</strain>
    </source>
</reference>
<organism evidence="1 2">
    <name type="scientific">Candidatus Anaerostipes avistercoris</name>
    <dbReference type="NCBI Taxonomy" id="2838462"/>
    <lineage>
        <taxon>Bacteria</taxon>
        <taxon>Bacillati</taxon>
        <taxon>Bacillota</taxon>
        <taxon>Clostridia</taxon>
        <taxon>Lachnospirales</taxon>
        <taxon>Lachnospiraceae</taxon>
        <taxon>Anaerostipes</taxon>
    </lineage>
</organism>
<reference evidence="1" key="2">
    <citation type="submission" date="2021-04" db="EMBL/GenBank/DDBJ databases">
        <authorList>
            <person name="Gilroy R."/>
        </authorList>
    </citation>
    <scope>NUCLEOTIDE SEQUENCE</scope>
    <source>
        <strain evidence="1">ChiSjej3B21-8574</strain>
    </source>
</reference>
<protein>
    <submittedName>
        <fullName evidence="1">DUF3878 family protein</fullName>
    </submittedName>
</protein>
<evidence type="ECO:0000313" key="1">
    <source>
        <dbReference type="EMBL" id="HJC50689.1"/>
    </source>
</evidence>
<dbReference type="EMBL" id="DWWD01000036">
    <property type="protein sequence ID" value="HJC50689.1"/>
    <property type="molecule type" value="Genomic_DNA"/>
</dbReference>
<evidence type="ECO:0000313" key="2">
    <source>
        <dbReference type="Proteomes" id="UP000823904"/>
    </source>
</evidence>
<dbReference type="InterPro" id="IPR024538">
    <property type="entry name" value="DUF3878"/>
</dbReference>
<comment type="caution">
    <text evidence="1">The sequence shown here is derived from an EMBL/GenBank/DDBJ whole genome shotgun (WGS) entry which is preliminary data.</text>
</comment>
<name>A0A9D2PI61_9FIRM</name>
<dbReference type="Pfam" id="PF12994">
    <property type="entry name" value="DUF3878"/>
    <property type="match status" value="1"/>
</dbReference>
<gene>
    <name evidence="1" type="ORF">H9754_09015</name>
</gene>
<dbReference type="Proteomes" id="UP000823904">
    <property type="component" value="Unassembled WGS sequence"/>
</dbReference>